<feature type="transmembrane region" description="Helical" evidence="6">
    <location>
        <begin position="39"/>
        <end position="58"/>
    </location>
</feature>
<evidence type="ECO:0000256" key="2">
    <source>
        <dbReference type="ARBA" id="ARBA00022692"/>
    </source>
</evidence>
<dbReference type="Proteomes" id="UP000287239">
    <property type="component" value="Unassembled WGS sequence"/>
</dbReference>
<evidence type="ECO:0000313" key="7">
    <source>
        <dbReference type="EMBL" id="RST97177.1"/>
    </source>
</evidence>
<dbReference type="GO" id="GO:0016020">
    <property type="term" value="C:membrane"/>
    <property type="evidence" value="ECO:0007669"/>
    <property type="project" value="UniProtKB-SubCell"/>
</dbReference>
<comment type="caution">
    <text evidence="7">The sequence shown here is derived from an EMBL/GenBank/DDBJ whole genome shotgun (WGS) entry which is preliminary data.</text>
</comment>
<keyword evidence="3 6" id="KW-1133">Transmembrane helix</keyword>
<dbReference type="Pfam" id="PF05105">
    <property type="entry name" value="Phage_holin_4_1"/>
    <property type="match status" value="1"/>
</dbReference>
<gene>
    <name evidence="7" type="ORF">CBF35_02700</name>
</gene>
<name>A0A429ZU38_9ENTE</name>
<evidence type="ECO:0000256" key="6">
    <source>
        <dbReference type="SAM" id="Phobius"/>
    </source>
</evidence>
<protein>
    <recommendedName>
        <fullName evidence="9">Holin</fullName>
    </recommendedName>
</protein>
<accession>A0A429ZU38</accession>
<sequence length="151" mass="16932">MKVVWVSMLGSQRGISQWVVLLVSLIGGSLGGWDHGLQFLSVMMVTDYLLGVLVAVKLKRLDSSIMFWGVIRKVVMFVVVAVAFQAQSLLPASLPLRELTLWFYIGKEGLSFIEHTGKIIPLPVVLSQFFEQLKTEEPRKGLERKGLDEDE</sequence>
<keyword evidence="8" id="KW-1185">Reference proteome</keyword>
<dbReference type="NCBIfam" id="TIGR01593">
    <property type="entry name" value="holin_tox_secr"/>
    <property type="match status" value="1"/>
</dbReference>
<evidence type="ECO:0000256" key="4">
    <source>
        <dbReference type="ARBA" id="ARBA00023136"/>
    </source>
</evidence>
<organism evidence="7 8">
    <name type="scientific">Vagococcus salmoninarum</name>
    <dbReference type="NCBI Taxonomy" id="2739"/>
    <lineage>
        <taxon>Bacteria</taxon>
        <taxon>Bacillati</taxon>
        <taxon>Bacillota</taxon>
        <taxon>Bacilli</taxon>
        <taxon>Lactobacillales</taxon>
        <taxon>Enterococcaceae</taxon>
        <taxon>Vagococcus</taxon>
    </lineage>
</organism>
<comment type="subcellular location">
    <subcellularLocation>
        <location evidence="1">Membrane</location>
        <topology evidence="1">Multi-pass membrane protein</topology>
    </subcellularLocation>
</comment>
<evidence type="ECO:0000256" key="3">
    <source>
        <dbReference type="ARBA" id="ARBA00022989"/>
    </source>
</evidence>
<dbReference type="EMBL" id="NGJU01000003">
    <property type="protein sequence ID" value="RST97177.1"/>
    <property type="molecule type" value="Genomic_DNA"/>
</dbReference>
<keyword evidence="4 6" id="KW-0472">Membrane</keyword>
<evidence type="ECO:0008006" key="9">
    <source>
        <dbReference type="Google" id="ProtNLM"/>
    </source>
</evidence>
<dbReference type="GeneID" id="98567262"/>
<dbReference type="AlphaFoldDB" id="A0A429ZU38"/>
<proteinExistence type="inferred from homology"/>
<comment type="similarity">
    <text evidence="5">Belongs to the bacteriophage holin family. Cp-1 holin subfamily.</text>
</comment>
<evidence type="ECO:0000256" key="1">
    <source>
        <dbReference type="ARBA" id="ARBA00004141"/>
    </source>
</evidence>
<dbReference type="RefSeq" id="WP_126778348.1">
    <property type="nucleotide sequence ID" value="NZ_NGJU01000003.1"/>
</dbReference>
<dbReference type="InterPro" id="IPR006480">
    <property type="entry name" value="Phage_holin_4_1"/>
</dbReference>
<dbReference type="OrthoDB" id="88184at2"/>
<reference evidence="7 8" key="1">
    <citation type="submission" date="2017-05" db="EMBL/GenBank/DDBJ databases">
        <title>Vagococcus spp. assemblies.</title>
        <authorList>
            <person name="Gulvik C.A."/>
        </authorList>
    </citation>
    <scope>NUCLEOTIDE SEQUENCE [LARGE SCALE GENOMIC DNA]</scope>
    <source>
        <strain evidence="7 8">NCFB 2777</strain>
    </source>
</reference>
<evidence type="ECO:0000313" key="8">
    <source>
        <dbReference type="Proteomes" id="UP000287239"/>
    </source>
</evidence>
<feature type="transmembrane region" description="Helical" evidence="6">
    <location>
        <begin position="70"/>
        <end position="90"/>
    </location>
</feature>
<evidence type="ECO:0000256" key="5">
    <source>
        <dbReference type="ARBA" id="ARBA00023600"/>
    </source>
</evidence>
<keyword evidence="2 6" id="KW-0812">Transmembrane</keyword>